<evidence type="ECO:0000256" key="4">
    <source>
        <dbReference type="ARBA" id="ARBA00022759"/>
    </source>
</evidence>
<keyword evidence="6" id="KW-0460">Magnesium</keyword>
<comment type="function">
    <text evidence="6">Involved in correct processing of both the 5' and 3' ends of 23S rRNA precursor. Processes 30S rRNA precursor transcript even in absence of ribonuclease 3 (Rnc); Rnc processes 30S rRNA into smaller rRNA precursors.</text>
</comment>
<evidence type="ECO:0000259" key="7">
    <source>
        <dbReference type="Pfam" id="PF00636"/>
    </source>
</evidence>
<keyword evidence="6" id="KW-0963">Cytoplasm</keyword>
<reference evidence="8" key="2">
    <citation type="journal article" date="2021" name="PeerJ">
        <title>Extensive microbial diversity within the chicken gut microbiome revealed by metagenomics and culture.</title>
        <authorList>
            <person name="Gilroy R."/>
            <person name="Ravi A."/>
            <person name="Getino M."/>
            <person name="Pursley I."/>
            <person name="Horton D.L."/>
            <person name="Alikhan N.F."/>
            <person name="Baker D."/>
            <person name="Gharbi K."/>
            <person name="Hall N."/>
            <person name="Watson M."/>
            <person name="Adriaenssens E.M."/>
            <person name="Foster-Nyarko E."/>
            <person name="Jarju S."/>
            <person name="Secka A."/>
            <person name="Antonio M."/>
            <person name="Oren A."/>
            <person name="Chaudhuri R.R."/>
            <person name="La Ragione R."/>
            <person name="Hildebrand F."/>
            <person name="Pallen M.J."/>
        </authorList>
    </citation>
    <scope>NUCLEOTIDE SEQUENCE</scope>
    <source>
        <strain evidence="8">13766</strain>
    </source>
</reference>
<dbReference type="Proteomes" id="UP000824140">
    <property type="component" value="Unassembled WGS sequence"/>
</dbReference>
<comment type="subunit">
    <text evidence="6">Homodimer.</text>
</comment>
<reference evidence="8" key="1">
    <citation type="submission" date="2020-10" db="EMBL/GenBank/DDBJ databases">
        <authorList>
            <person name="Gilroy R."/>
        </authorList>
    </citation>
    <scope>NUCLEOTIDE SEQUENCE</scope>
    <source>
        <strain evidence="8">13766</strain>
    </source>
</reference>
<dbReference type="EC" id="3.1.26.-" evidence="6"/>
<dbReference type="HAMAP" id="MF_01468">
    <property type="entry name" value="RNase_Mini_III"/>
    <property type="match status" value="1"/>
</dbReference>
<keyword evidence="4 6" id="KW-0255">Endonuclease</keyword>
<comment type="cofactor">
    <cofactor evidence="6">
        <name>Mg(2+)</name>
        <dbReference type="ChEBI" id="CHEBI:18420"/>
    </cofactor>
</comment>
<evidence type="ECO:0000256" key="6">
    <source>
        <dbReference type="HAMAP-Rule" id="MF_01468"/>
    </source>
</evidence>
<dbReference type="PIRSF" id="PIRSF005520">
    <property type="entry name" value="UCP005520"/>
    <property type="match status" value="1"/>
</dbReference>
<dbReference type="AlphaFoldDB" id="A0A9D1G2G4"/>
<keyword evidence="2 6" id="KW-0698">rRNA processing</keyword>
<dbReference type="PANTHER" id="PTHR34276">
    <property type="entry name" value="MINI-RIBONUCLEASE 3"/>
    <property type="match status" value="1"/>
</dbReference>
<feature type="domain" description="RNase III" evidence="7">
    <location>
        <begin position="11"/>
        <end position="106"/>
    </location>
</feature>
<evidence type="ECO:0000256" key="2">
    <source>
        <dbReference type="ARBA" id="ARBA00022552"/>
    </source>
</evidence>
<evidence type="ECO:0000256" key="5">
    <source>
        <dbReference type="ARBA" id="ARBA00022801"/>
    </source>
</evidence>
<keyword evidence="6" id="KW-0694">RNA-binding</keyword>
<comment type="subcellular location">
    <subcellularLocation>
        <location evidence="6">Cytoplasm</location>
    </subcellularLocation>
</comment>
<keyword evidence="3 6" id="KW-0540">Nuclease</keyword>
<comment type="caution">
    <text evidence="8">The sequence shown here is derived from an EMBL/GenBank/DDBJ whole genome shotgun (WGS) entry which is preliminary data.</text>
</comment>
<feature type="active site" evidence="6">
    <location>
        <position position="17"/>
    </location>
</feature>
<protein>
    <recommendedName>
        <fullName evidence="6">Mini-ribonuclease 3</fullName>
        <shortName evidence="6">Mini-3</shortName>
        <shortName evidence="6">Mini-RNase 3</shortName>
        <ecNumber evidence="6">3.1.26.-</ecNumber>
    </recommendedName>
    <alternativeName>
        <fullName evidence="6">Mini-RNase III</fullName>
        <shortName evidence="6">Mini-III</shortName>
    </alternativeName>
</protein>
<name>A0A9D1G2G4_9FIRM</name>
<dbReference type="GO" id="GO:0005737">
    <property type="term" value="C:cytoplasm"/>
    <property type="evidence" value="ECO:0007669"/>
    <property type="project" value="UniProtKB-SubCell"/>
</dbReference>
<keyword evidence="1 6" id="KW-0690">Ribosome biogenesis</keyword>
<dbReference type="GO" id="GO:0019843">
    <property type="term" value="F:rRNA binding"/>
    <property type="evidence" value="ECO:0007669"/>
    <property type="project" value="UniProtKB-UniRule"/>
</dbReference>
<organism evidence="8 9">
    <name type="scientific">Candidatus Alectryocaccomicrobium excrementavium</name>
    <dbReference type="NCBI Taxonomy" id="2840668"/>
    <lineage>
        <taxon>Bacteria</taxon>
        <taxon>Bacillati</taxon>
        <taxon>Bacillota</taxon>
        <taxon>Clostridia</taxon>
        <taxon>Candidatus Alectryocaccomicrobium</taxon>
    </lineage>
</organism>
<evidence type="ECO:0000313" key="8">
    <source>
        <dbReference type="EMBL" id="HIS93874.1"/>
    </source>
</evidence>
<dbReference type="Pfam" id="PF00636">
    <property type="entry name" value="Ribonuclease_3"/>
    <property type="match status" value="1"/>
</dbReference>
<dbReference type="InterPro" id="IPR008226">
    <property type="entry name" value="Mini3_fam"/>
</dbReference>
<dbReference type="PANTHER" id="PTHR34276:SF1">
    <property type="entry name" value="MINI-RIBONUCLEASE 3"/>
    <property type="match status" value="1"/>
</dbReference>
<dbReference type="GO" id="GO:0004525">
    <property type="term" value="F:ribonuclease III activity"/>
    <property type="evidence" value="ECO:0007669"/>
    <property type="project" value="InterPro"/>
</dbReference>
<gene>
    <name evidence="6" type="primary">mrnC</name>
    <name evidence="8" type="ORF">IAA84_12740</name>
</gene>
<dbReference type="Gene3D" id="1.10.1520.10">
    <property type="entry name" value="Ribonuclease III domain"/>
    <property type="match status" value="1"/>
</dbReference>
<evidence type="ECO:0000256" key="1">
    <source>
        <dbReference type="ARBA" id="ARBA00022517"/>
    </source>
</evidence>
<dbReference type="EMBL" id="DVJN01000241">
    <property type="protein sequence ID" value="HIS93874.1"/>
    <property type="molecule type" value="Genomic_DNA"/>
</dbReference>
<evidence type="ECO:0000313" key="9">
    <source>
        <dbReference type="Proteomes" id="UP000824140"/>
    </source>
</evidence>
<keyword evidence="5 6" id="KW-0378">Hydrolase</keyword>
<comment type="similarity">
    <text evidence="6">Belongs to the MrnC RNase family.</text>
</comment>
<dbReference type="SUPFAM" id="SSF69065">
    <property type="entry name" value="RNase III domain-like"/>
    <property type="match status" value="1"/>
</dbReference>
<evidence type="ECO:0000256" key="3">
    <source>
        <dbReference type="ARBA" id="ARBA00022722"/>
    </source>
</evidence>
<accession>A0A9D1G2G4</accession>
<dbReference type="InterPro" id="IPR000999">
    <property type="entry name" value="RNase_III_dom"/>
</dbReference>
<dbReference type="GO" id="GO:0006364">
    <property type="term" value="P:rRNA processing"/>
    <property type="evidence" value="ECO:0007669"/>
    <property type="project" value="UniProtKB-UniRule"/>
</dbReference>
<sequence length="124" mass="13459">MIARELPGSLQLAFVGDTVYDLFVRERLVRAGGRMDDLHRAAVRYVCAAAQSAALARVEPLLTEEEAAVVRRARNARQTPSKHASLAEYHRATALEALIGALYLSGAAARLEELMEVATGNIEV</sequence>
<keyword evidence="6" id="KW-0699">rRNA-binding</keyword>
<dbReference type="InterPro" id="IPR036389">
    <property type="entry name" value="RNase_III_sf"/>
</dbReference>
<proteinExistence type="inferred from homology"/>